<dbReference type="Proteomes" id="UP000464524">
    <property type="component" value="Chromosome"/>
</dbReference>
<dbReference type="PANTHER" id="PTHR33608">
    <property type="entry name" value="BLL2464 PROTEIN"/>
    <property type="match status" value="1"/>
</dbReference>
<dbReference type="OrthoDB" id="9776116at2"/>
<dbReference type="EMBL" id="CP047656">
    <property type="protein sequence ID" value="QHJ10751.1"/>
    <property type="molecule type" value="Genomic_DNA"/>
</dbReference>
<dbReference type="PANTHER" id="PTHR33608:SF12">
    <property type="entry name" value="DUF58 DOMAIN-CONTAINING PROTEIN"/>
    <property type="match status" value="1"/>
</dbReference>
<dbReference type="AlphaFoldDB" id="A0A857JIF7"/>
<dbReference type="Pfam" id="PF01882">
    <property type="entry name" value="DUF58"/>
    <property type="match status" value="1"/>
</dbReference>
<proteinExistence type="predicted"/>
<reference evidence="2 3" key="1">
    <citation type="submission" date="2019-12" db="EMBL/GenBank/DDBJ databases">
        <title>Genome sequencing and assembly of endphytes of Porphyra tenera.</title>
        <authorList>
            <person name="Park J.M."/>
            <person name="Shin R."/>
            <person name="Jo S.H."/>
        </authorList>
    </citation>
    <scope>NUCLEOTIDE SEQUENCE [LARGE SCALE GENOMIC DNA]</scope>
    <source>
        <strain evidence="2 3">GPM4</strain>
    </source>
</reference>
<feature type="domain" description="DUF58" evidence="1">
    <location>
        <begin position="65"/>
        <end position="274"/>
    </location>
</feature>
<dbReference type="KEGG" id="pmes:FX988_00972"/>
<dbReference type="SUPFAM" id="SSF53300">
    <property type="entry name" value="vWA-like"/>
    <property type="match status" value="1"/>
</dbReference>
<name>A0A857JIF7_9ALTE</name>
<evidence type="ECO:0000313" key="2">
    <source>
        <dbReference type="EMBL" id="QHJ10751.1"/>
    </source>
</evidence>
<evidence type="ECO:0000313" key="3">
    <source>
        <dbReference type="Proteomes" id="UP000464524"/>
    </source>
</evidence>
<dbReference type="InterPro" id="IPR002881">
    <property type="entry name" value="DUF58"/>
</dbReference>
<dbReference type="RefSeq" id="WP_160178576.1">
    <property type="nucleotide sequence ID" value="NZ_CP047656.1"/>
</dbReference>
<accession>A0A857JIF7</accession>
<organism evidence="2 3">
    <name type="scientific">Paraglaciecola mesophila</name>
    <dbReference type="NCBI Taxonomy" id="197222"/>
    <lineage>
        <taxon>Bacteria</taxon>
        <taxon>Pseudomonadati</taxon>
        <taxon>Pseudomonadota</taxon>
        <taxon>Gammaproteobacteria</taxon>
        <taxon>Alteromonadales</taxon>
        <taxon>Alteromonadaceae</taxon>
        <taxon>Paraglaciecola</taxon>
    </lineage>
</organism>
<dbReference type="InterPro" id="IPR036465">
    <property type="entry name" value="vWFA_dom_sf"/>
</dbReference>
<protein>
    <recommendedName>
        <fullName evidence="1">DUF58 domain-containing protein</fullName>
    </recommendedName>
</protein>
<evidence type="ECO:0000259" key="1">
    <source>
        <dbReference type="Pfam" id="PF01882"/>
    </source>
</evidence>
<sequence length="323" mass="36602">MQLSQDIHQWLATHHSDGVNLQIKELLYYRTKASLLNLALGRPAQAKLAGGYLAKTKGRGMEFDEARHYQPGDDIRAIDWRVTARTGKTHTKIYREEKERPVFVLADLSSSMHFGTQLLFKSVQVAHLTALIAWAAHKRGDRIGGLVFNHTQHKEFKPFSRQKAVLSLLNGMVKLHKPHEIHDKNSVSNVTFADACARLRRLAHPGSLVFVLSDFAQLNDTAQQHLAQLSRHCEVTAYPISDPFEHTLPQSKYQQMLNLTDGYNEQQILIGEQGIATQYQSEHEQRFNSIHSRLKKSRAKVVPISCGLSLERQLAKRSSESDV</sequence>
<gene>
    <name evidence="2" type="ORF">FX988_00972</name>
</gene>
<keyword evidence="3" id="KW-1185">Reference proteome</keyword>